<dbReference type="PRINTS" id="PR01217">
    <property type="entry name" value="PRICHEXTENSN"/>
</dbReference>
<proteinExistence type="inferred from homology"/>
<comment type="function">
    <text evidence="2">May mediate accelerated ATP-independent bidirectional transbilayer migration of phospholipids upon binding calcium ions that results in a loss of phospholipid asymmetry in the plasma membrane.</text>
</comment>
<accession>A0A1V9XTR0</accession>
<feature type="compositionally biased region" description="Low complexity" evidence="3">
    <location>
        <begin position="35"/>
        <end position="44"/>
    </location>
</feature>
<dbReference type="EMBL" id="MNPL01004371">
    <property type="protein sequence ID" value="OQR76802.1"/>
    <property type="molecule type" value="Genomic_DNA"/>
</dbReference>
<organism evidence="4 5">
    <name type="scientific">Tropilaelaps mercedesae</name>
    <dbReference type="NCBI Taxonomy" id="418985"/>
    <lineage>
        <taxon>Eukaryota</taxon>
        <taxon>Metazoa</taxon>
        <taxon>Ecdysozoa</taxon>
        <taxon>Arthropoda</taxon>
        <taxon>Chelicerata</taxon>
        <taxon>Arachnida</taxon>
        <taxon>Acari</taxon>
        <taxon>Parasitiformes</taxon>
        <taxon>Mesostigmata</taxon>
        <taxon>Gamasina</taxon>
        <taxon>Dermanyssoidea</taxon>
        <taxon>Laelapidae</taxon>
        <taxon>Tropilaelaps</taxon>
    </lineage>
</organism>
<comment type="similarity">
    <text evidence="1 2">Belongs to the phospholipid scramblase family.</text>
</comment>
<evidence type="ECO:0000313" key="5">
    <source>
        <dbReference type="Proteomes" id="UP000192247"/>
    </source>
</evidence>
<keyword evidence="2" id="KW-0449">Lipoprotein</keyword>
<dbReference type="InterPro" id="IPR025659">
    <property type="entry name" value="Tubby-like_C"/>
</dbReference>
<protein>
    <recommendedName>
        <fullName evidence="2">Phospholipid scramblase</fullName>
    </recommendedName>
</protein>
<keyword evidence="5" id="KW-1185">Reference proteome</keyword>
<reference evidence="4 5" key="1">
    <citation type="journal article" date="2017" name="Gigascience">
        <title>Draft genome of the honey bee ectoparasitic mite, Tropilaelaps mercedesae, is shaped by the parasitic life history.</title>
        <authorList>
            <person name="Dong X."/>
            <person name="Armstrong S.D."/>
            <person name="Xia D."/>
            <person name="Makepeace B.L."/>
            <person name="Darby A.C."/>
            <person name="Kadowaki T."/>
        </authorList>
    </citation>
    <scope>NUCLEOTIDE SEQUENCE [LARGE SCALE GENOMIC DNA]</scope>
    <source>
        <strain evidence="4">Wuxi-XJTLU</strain>
    </source>
</reference>
<dbReference type="FunCoup" id="A0A1V9XTR0">
    <property type="interactions" value="215"/>
</dbReference>
<feature type="region of interest" description="Disordered" evidence="3">
    <location>
        <begin position="1"/>
        <end position="82"/>
    </location>
</feature>
<sequence length="344" mass="37668">MSYNQYGTGPSYPSPGAPPPENAPPYPMPGGAGPGYPAHGAPAPITAPPYPTPEGPLAMPYPQPPGNLPPAAYPPYQQPAPISYPPPDGVHYPPPTHGGYAPVPVVQQPGPMAPGIMPGVPPGLEYLTAVDQLVIKQKVEMLEAVIDFETNNKYSIKNSMGQKVYQASEKNDCCTRMLCGPIRCFDMKIKDLQGNEVMHLYRPLRCTSCCFPCCLQEMEVQAPPGTVIGYVKQEWSIFFPKFTVRDSQDNVIFRIEGPFCTVSICGDVEFQVISEQTGQNVGKISKQWTGLLREAFTDADNFGISFPLDLHVHVKASMLAAAFLIDFMYFEKSSDRRNHSIIND</sequence>
<keyword evidence="2" id="KW-0564">Palmitate</keyword>
<comment type="caution">
    <text evidence="4">The sequence shown here is derived from an EMBL/GenBank/DDBJ whole genome shotgun (WGS) entry which is preliminary data.</text>
</comment>
<feature type="compositionally biased region" description="Pro residues" evidence="3">
    <location>
        <begin position="12"/>
        <end position="28"/>
    </location>
</feature>
<dbReference type="Pfam" id="PF03803">
    <property type="entry name" value="Scramblase"/>
    <property type="match status" value="1"/>
</dbReference>
<dbReference type="InParanoid" id="A0A1V9XTR0"/>
<evidence type="ECO:0000256" key="3">
    <source>
        <dbReference type="SAM" id="MobiDB-lite"/>
    </source>
</evidence>
<dbReference type="SUPFAM" id="SSF54518">
    <property type="entry name" value="Tubby C-terminal domain-like"/>
    <property type="match status" value="1"/>
</dbReference>
<feature type="compositionally biased region" description="Pro residues" evidence="3">
    <location>
        <begin position="45"/>
        <end position="82"/>
    </location>
</feature>
<gene>
    <name evidence="4" type="ORF">BIW11_00538</name>
</gene>
<dbReference type="PANTHER" id="PTHR23248:SF9">
    <property type="entry name" value="PHOSPHOLIPID SCRAMBLASE"/>
    <property type="match status" value="1"/>
</dbReference>
<comment type="cofactor">
    <cofactor evidence="2">
        <name>Ca(2+)</name>
        <dbReference type="ChEBI" id="CHEBI:29108"/>
    </cofactor>
</comment>
<dbReference type="InterPro" id="IPR005552">
    <property type="entry name" value="Scramblase"/>
</dbReference>
<evidence type="ECO:0000256" key="2">
    <source>
        <dbReference type="RuleBase" id="RU363116"/>
    </source>
</evidence>
<keyword evidence="2" id="KW-0106">Calcium</keyword>
<dbReference type="GO" id="GO:0005886">
    <property type="term" value="C:plasma membrane"/>
    <property type="evidence" value="ECO:0007669"/>
    <property type="project" value="TreeGrafter"/>
</dbReference>
<name>A0A1V9XTR0_9ACAR</name>
<evidence type="ECO:0000256" key="1">
    <source>
        <dbReference type="ARBA" id="ARBA00005350"/>
    </source>
</evidence>
<dbReference type="OrthoDB" id="191150at2759"/>
<dbReference type="AlphaFoldDB" id="A0A1V9XTR0"/>
<dbReference type="GO" id="GO:0017128">
    <property type="term" value="F:phospholipid scramblase activity"/>
    <property type="evidence" value="ECO:0007669"/>
    <property type="project" value="InterPro"/>
</dbReference>
<dbReference type="Proteomes" id="UP000192247">
    <property type="component" value="Unassembled WGS sequence"/>
</dbReference>
<evidence type="ECO:0000313" key="4">
    <source>
        <dbReference type="EMBL" id="OQR76802.1"/>
    </source>
</evidence>
<dbReference type="PANTHER" id="PTHR23248">
    <property type="entry name" value="PHOSPHOLIPID SCRAMBLASE-RELATED"/>
    <property type="match status" value="1"/>
</dbReference>